<dbReference type="SMART" id="SM00346">
    <property type="entry name" value="HTH_ICLR"/>
    <property type="match status" value="1"/>
</dbReference>
<dbReference type="PROSITE" id="PS51077">
    <property type="entry name" value="HTH_ICLR"/>
    <property type="match status" value="1"/>
</dbReference>
<evidence type="ECO:0000256" key="4">
    <source>
        <dbReference type="SAM" id="MobiDB-lite"/>
    </source>
</evidence>
<dbReference type="Proteomes" id="UP000031843">
    <property type="component" value="Chromosome secondary"/>
</dbReference>
<dbReference type="Pfam" id="PF09339">
    <property type="entry name" value="HTH_IclR"/>
    <property type="match status" value="1"/>
</dbReference>
<evidence type="ECO:0000256" key="3">
    <source>
        <dbReference type="ARBA" id="ARBA00023163"/>
    </source>
</evidence>
<dbReference type="InterPro" id="IPR036390">
    <property type="entry name" value="WH_DNA-bd_sf"/>
</dbReference>
<name>A0A0C4YM24_9BURK</name>
<accession>A0A0C4YM24</accession>
<gene>
    <name evidence="7" type="ORF">RR42_s2506</name>
</gene>
<dbReference type="GO" id="GO:0003700">
    <property type="term" value="F:DNA-binding transcription factor activity"/>
    <property type="evidence" value="ECO:0007669"/>
    <property type="project" value="TreeGrafter"/>
</dbReference>
<feature type="domain" description="HTH iclR-type" evidence="5">
    <location>
        <begin position="24"/>
        <end position="87"/>
    </location>
</feature>
<evidence type="ECO:0000259" key="6">
    <source>
        <dbReference type="PROSITE" id="PS51078"/>
    </source>
</evidence>
<dbReference type="SUPFAM" id="SSF55781">
    <property type="entry name" value="GAF domain-like"/>
    <property type="match status" value="1"/>
</dbReference>
<dbReference type="GO" id="GO:0045892">
    <property type="term" value="P:negative regulation of DNA-templated transcription"/>
    <property type="evidence" value="ECO:0007669"/>
    <property type="project" value="TreeGrafter"/>
</dbReference>
<dbReference type="Pfam" id="PF01614">
    <property type="entry name" value="IclR_C"/>
    <property type="match status" value="1"/>
</dbReference>
<dbReference type="InterPro" id="IPR005471">
    <property type="entry name" value="Tscrpt_reg_IclR_N"/>
</dbReference>
<dbReference type="EMBL" id="CP010537">
    <property type="protein sequence ID" value="AJG24088.1"/>
    <property type="molecule type" value="Genomic_DNA"/>
</dbReference>
<dbReference type="InterPro" id="IPR014757">
    <property type="entry name" value="Tscrpt_reg_IclR_C"/>
</dbReference>
<evidence type="ECO:0000256" key="2">
    <source>
        <dbReference type="ARBA" id="ARBA00023125"/>
    </source>
</evidence>
<feature type="domain" description="IclR-ED" evidence="6">
    <location>
        <begin position="88"/>
        <end position="258"/>
    </location>
</feature>
<sequence length="258" mass="27631">MLPVPALPTPSSPPPPPSPAIPGVQSLERAFTLLCLLAEHHESGLTLPQLVAQTGIDRTTAHRMLRYLTHAGFAVQDEPGKRFRLGMAAMALGLRTMNRSPLASACATRMKALARKTGDTVFLIVRIGDHGYCMHAEEGSHRVQHFHLLNGSTRLLGQGTASMALLAKLEDEEIVAHYARHRAEYEGSGLSLLKLQRGVERSRKLGYALAGAGGVAGVGYAFALPFAGEAAISIVSTASRMPVARRHEIGGMIREVFG</sequence>
<organism evidence="7 8">
    <name type="scientific">Cupriavidus basilensis</name>
    <dbReference type="NCBI Taxonomy" id="68895"/>
    <lineage>
        <taxon>Bacteria</taxon>
        <taxon>Pseudomonadati</taxon>
        <taxon>Pseudomonadota</taxon>
        <taxon>Betaproteobacteria</taxon>
        <taxon>Burkholderiales</taxon>
        <taxon>Burkholderiaceae</taxon>
        <taxon>Cupriavidus</taxon>
    </lineage>
</organism>
<keyword evidence="8" id="KW-1185">Reference proteome</keyword>
<dbReference type="Gene3D" id="1.10.10.10">
    <property type="entry name" value="Winged helix-like DNA-binding domain superfamily/Winged helix DNA-binding domain"/>
    <property type="match status" value="1"/>
</dbReference>
<dbReference type="AlphaFoldDB" id="A0A0C4YM24"/>
<dbReference type="STRING" id="68895.RR42_s2506"/>
<dbReference type="PROSITE" id="PS51078">
    <property type="entry name" value="ICLR_ED"/>
    <property type="match status" value="1"/>
</dbReference>
<dbReference type="InterPro" id="IPR029016">
    <property type="entry name" value="GAF-like_dom_sf"/>
</dbReference>
<protein>
    <submittedName>
        <fullName evidence="7">Transcriptional regulator, IclR family</fullName>
    </submittedName>
</protein>
<reference evidence="7 8" key="1">
    <citation type="journal article" date="2015" name="Genome Announc.">
        <title>Complete Genome Sequence of Cupriavidus basilensis 4G11, Isolated from the Oak Ridge Field Research Center Site.</title>
        <authorList>
            <person name="Ray J."/>
            <person name="Waters R.J."/>
            <person name="Skerker J.M."/>
            <person name="Kuehl J.V."/>
            <person name="Price M.N."/>
            <person name="Huang J."/>
            <person name="Chakraborty R."/>
            <person name="Arkin A.P."/>
            <person name="Deutschbauer A."/>
        </authorList>
    </citation>
    <scope>NUCLEOTIDE SEQUENCE [LARGE SCALE GENOMIC DNA]</scope>
    <source>
        <strain evidence="7">4G11</strain>
    </source>
</reference>
<dbReference type="SUPFAM" id="SSF46785">
    <property type="entry name" value="Winged helix' DNA-binding domain"/>
    <property type="match status" value="1"/>
</dbReference>
<dbReference type="PANTHER" id="PTHR30136:SF39">
    <property type="entry name" value="TRANSCRIPTIONAL REGULATORY PROTEIN"/>
    <property type="match status" value="1"/>
</dbReference>
<dbReference type="Gene3D" id="3.30.450.40">
    <property type="match status" value="1"/>
</dbReference>
<evidence type="ECO:0000313" key="8">
    <source>
        <dbReference type="Proteomes" id="UP000031843"/>
    </source>
</evidence>
<feature type="compositionally biased region" description="Pro residues" evidence="4">
    <location>
        <begin position="1"/>
        <end position="20"/>
    </location>
</feature>
<evidence type="ECO:0000256" key="1">
    <source>
        <dbReference type="ARBA" id="ARBA00023015"/>
    </source>
</evidence>
<evidence type="ECO:0000313" key="7">
    <source>
        <dbReference type="EMBL" id="AJG24088.1"/>
    </source>
</evidence>
<dbReference type="InterPro" id="IPR036388">
    <property type="entry name" value="WH-like_DNA-bd_sf"/>
</dbReference>
<keyword evidence="1" id="KW-0805">Transcription regulation</keyword>
<evidence type="ECO:0000259" key="5">
    <source>
        <dbReference type="PROSITE" id="PS51077"/>
    </source>
</evidence>
<feature type="region of interest" description="Disordered" evidence="4">
    <location>
        <begin position="1"/>
        <end position="23"/>
    </location>
</feature>
<keyword evidence="3" id="KW-0804">Transcription</keyword>
<proteinExistence type="predicted"/>
<dbReference type="KEGG" id="cbw:RR42_s2506"/>
<dbReference type="FunFam" id="1.10.10.10:FF:000056">
    <property type="entry name" value="IclR family transcriptional regulator"/>
    <property type="match status" value="1"/>
</dbReference>
<dbReference type="InterPro" id="IPR050707">
    <property type="entry name" value="HTH_MetabolicPath_Reg"/>
</dbReference>
<keyword evidence="2" id="KW-0238">DNA-binding</keyword>
<dbReference type="GO" id="GO:0003677">
    <property type="term" value="F:DNA binding"/>
    <property type="evidence" value="ECO:0007669"/>
    <property type="project" value="UniProtKB-KW"/>
</dbReference>
<dbReference type="PANTHER" id="PTHR30136">
    <property type="entry name" value="HELIX-TURN-HELIX TRANSCRIPTIONAL REGULATOR, ICLR FAMILY"/>
    <property type="match status" value="1"/>
</dbReference>